<keyword evidence="8" id="KW-1185">Reference proteome</keyword>
<dbReference type="AlphaFoldDB" id="A0A8E2JS70"/>
<dbReference type="Gene3D" id="3.30.160.60">
    <property type="entry name" value="Classic Zinc Finger"/>
    <property type="match status" value="1"/>
</dbReference>
<dbReference type="SMART" id="SM00389">
    <property type="entry name" value="HOX"/>
    <property type="match status" value="1"/>
</dbReference>
<evidence type="ECO:0000313" key="7">
    <source>
        <dbReference type="EMBL" id="OCL07685.1"/>
    </source>
</evidence>
<dbReference type="GO" id="GO:0003677">
    <property type="term" value="F:DNA binding"/>
    <property type="evidence" value="ECO:0007669"/>
    <property type="project" value="UniProtKB-UniRule"/>
</dbReference>
<dbReference type="SMART" id="SM00355">
    <property type="entry name" value="ZnF_C2H2"/>
    <property type="match status" value="2"/>
</dbReference>
<organism evidence="7 8">
    <name type="scientific">Glonium stellatum</name>
    <dbReference type="NCBI Taxonomy" id="574774"/>
    <lineage>
        <taxon>Eukaryota</taxon>
        <taxon>Fungi</taxon>
        <taxon>Dikarya</taxon>
        <taxon>Ascomycota</taxon>
        <taxon>Pezizomycotina</taxon>
        <taxon>Dothideomycetes</taxon>
        <taxon>Pleosporomycetidae</taxon>
        <taxon>Gloniales</taxon>
        <taxon>Gloniaceae</taxon>
        <taxon>Glonium</taxon>
    </lineage>
</organism>
<name>A0A8E2JS70_9PEZI</name>
<dbReference type="OrthoDB" id="10056939at2759"/>
<dbReference type="InterPro" id="IPR013087">
    <property type="entry name" value="Znf_C2H2_type"/>
</dbReference>
<keyword evidence="1" id="KW-0862">Zinc</keyword>
<dbReference type="PROSITE" id="PS50157">
    <property type="entry name" value="ZINC_FINGER_C2H2_2"/>
    <property type="match status" value="1"/>
</dbReference>
<evidence type="ECO:0000259" key="5">
    <source>
        <dbReference type="PROSITE" id="PS50071"/>
    </source>
</evidence>
<dbReference type="SUPFAM" id="SSF57667">
    <property type="entry name" value="beta-beta-alpha zinc fingers"/>
    <property type="match status" value="1"/>
</dbReference>
<dbReference type="Pfam" id="PF13894">
    <property type="entry name" value="zf-C2H2_4"/>
    <property type="match status" value="1"/>
</dbReference>
<dbReference type="PROSITE" id="PS00028">
    <property type="entry name" value="ZINC_FINGER_C2H2_1"/>
    <property type="match status" value="1"/>
</dbReference>
<gene>
    <name evidence="7" type="ORF">AOQ84DRAFT_440053</name>
</gene>
<feature type="compositionally biased region" description="Basic and acidic residues" evidence="4">
    <location>
        <begin position="318"/>
        <end position="327"/>
    </location>
</feature>
<keyword evidence="1" id="KW-0863">Zinc-finger</keyword>
<keyword evidence="2 3" id="KW-0238">DNA-binding</keyword>
<evidence type="ECO:0000256" key="2">
    <source>
        <dbReference type="PROSITE-ProRule" id="PRU00108"/>
    </source>
</evidence>
<feature type="region of interest" description="Disordered" evidence="4">
    <location>
        <begin position="224"/>
        <end position="244"/>
    </location>
</feature>
<dbReference type="EMBL" id="KV749813">
    <property type="protein sequence ID" value="OCL07685.1"/>
    <property type="molecule type" value="Genomic_DNA"/>
</dbReference>
<keyword evidence="1" id="KW-0479">Metal-binding</keyword>
<dbReference type="CDD" id="cd00086">
    <property type="entry name" value="homeodomain"/>
    <property type="match status" value="1"/>
</dbReference>
<proteinExistence type="predicted"/>
<feature type="domain" description="C2H2-type" evidence="6">
    <location>
        <begin position="532"/>
        <end position="560"/>
    </location>
</feature>
<evidence type="ECO:0000256" key="1">
    <source>
        <dbReference type="PROSITE-ProRule" id="PRU00042"/>
    </source>
</evidence>
<accession>A0A8E2JS70</accession>
<dbReference type="SUPFAM" id="SSF46689">
    <property type="entry name" value="Homeodomain-like"/>
    <property type="match status" value="1"/>
</dbReference>
<reference evidence="7 8" key="1">
    <citation type="journal article" date="2016" name="Nat. Commun.">
        <title>Ectomycorrhizal ecology is imprinted in the genome of the dominant symbiotic fungus Cenococcum geophilum.</title>
        <authorList>
            <consortium name="DOE Joint Genome Institute"/>
            <person name="Peter M."/>
            <person name="Kohler A."/>
            <person name="Ohm R.A."/>
            <person name="Kuo A."/>
            <person name="Krutzmann J."/>
            <person name="Morin E."/>
            <person name="Arend M."/>
            <person name="Barry K.W."/>
            <person name="Binder M."/>
            <person name="Choi C."/>
            <person name="Clum A."/>
            <person name="Copeland A."/>
            <person name="Grisel N."/>
            <person name="Haridas S."/>
            <person name="Kipfer T."/>
            <person name="LaButti K."/>
            <person name="Lindquist E."/>
            <person name="Lipzen A."/>
            <person name="Maire R."/>
            <person name="Meier B."/>
            <person name="Mihaltcheva S."/>
            <person name="Molinier V."/>
            <person name="Murat C."/>
            <person name="Poggeler S."/>
            <person name="Quandt C.A."/>
            <person name="Sperisen C."/>
            <person name="Tritt A."/>
            <person name="Tisserant E."/>
            <person name="Crous P.W."/>
            <person name="Henrissat B."/>
            <person name="Nehls U."/>
            <person name="Egli S."/>
            <person name="Spatafora J.W."/>
            <person name="Grigoriev I.V."/>
            <person name="Martin F.M."/>
        </authorList>
    </citation>
    <scope>NUCLEOTIDE SEQUENCE [LARGE SCALE GENOMIC DNA]</scope>
    <source>
        <strain evidence="7 8">CBS 207.34</strain>
    </source>
</reference>
<evidence type="ECO:0000256" key="4">
    <source>
        <dbReference type="SAM" id="MobiDB-lite"/>
    </source>
</evidence>
<dbReference type="GO" id="GO:0005634">
    <property type="term" value="C:nucleus"/>
    <property type="evidence" value="ECO:0007669"/>
    <property type="project" value="UniProtKB-SubCell"/>
</dbReference>
<dbReference type="Proteomes" id="UP000250140">
    <property type="component" value="Unassembled WGS sequence"/>
</dbReference>
<dbReference type="Gene3D" id="1.10.10.60">
    <property type="entry name" value="Homeodomain-like"/>
    <property type="match status" value="1"/>
</dbReference>
<dbReference type="InterPro" id="IPR036236">
    <property type="entry name" value="Znf_C2H2_sf"/>
</dbReference>
<protein>
    <submittedName>
        <fullName evidence="7">Uncharacterized protein</fullName>
    </submittedName>
</protein>
<feature type="DNA-binding region" description="Homeobox" evidence="2">
    <location>
        <begin position="261"/>
        <end position="320"/>
    </location>
</feature>
<evidence type="ECO:0000256" key="3">
    <source>
        <dbReference type="RuleBase" id="RU000682"/>
    </source>
</evidence>
<evidence type="ECO:0000259" key="6">
    <source>
        <dbReference type="PROSITE" id="PS50157"/>
    </source>
</evidence>
<dbReference type="GO" id="GO:0008270">
    <property type="term" value="F:zinc ion binding"/>
    <property type="evidence" value="ECO:0007669"/>
    <property type="project" value="UniProtKB-KW"/>
</dbReference>
<sequence length="704" mass="77964">MASMDHLACAAQDDTSICPLGLESDEIPNVFSGMEEIDADLLLLENQAALSHPTATFECIGSGVIQSELLFQAHSSGSYSVSMPDYQECGRSALPHVECSALPLDKTNLDVSHGTSWDPTWHQSINGIDPKLLYQPFGFKASIDSERAGLVLGLPQETCISSDFSRDADLKDCGDSKSLESPLEARSGHLEVLSTRGKNMTLPTKSLVGGELMFLDSQDSELSLRMQSDSHGQDSFLPQPPQQPPVAILKHTEIQSRPPKRKGGRSRISQEAKVILEHHFDSNPYPSSREVTIIAQLAELEPKTVKNWFNNSRSRKQKAVDVDELRGTEGGPSAMEISKSKPSSKLTIAELDAMSTMSKGSSMISIERYLAEPLAEDPALLEDIEATIAQNTSSALAVSTSQAQTLQDVIGSRSPSPHNVTSPTSFWSNPHSFLAVPGRRSRNNSLDTISDSFSSDFTSGGYGTGGSAGTAFSGASYAGSLTSSFGRAPRRGRKRWRYAPYSRKASPPGYDHAPYRRRETEPSTSKASTRLWYCTFCGKQFLSKYEWKRHETSVHLPQSNWVCCPYVDGPLPKCHFCSKEWPSEIHLGEHRYQECQSRPETERTFYRKDQLAQHIRRVHQMTHLGHTDRENIDITDLLAEWHRPAAALVSNDPALHCGFCGKLFLTLEERMEDVAAHFINGLDLTAWWPGRVNNEFEQCGQKLR</sequence>
<comment type="subcellular location">
    <subcellularLocation>
        <location evidence="2 3">Nucleus</location>
    </subcellularLocation>
</comment>
<feature type="region of interest" description="Disordered" evidence="4">
    <location>
        <begin position="316"/>
        <end position="341"/>
    </location>
</feature>
<evidence type="ECO:0000313" key="8">
    <source>
        <dbReference type="Proteomes" id="UP000250140"/>
    </source>
</evidence>
<feature type="domain" description="Homeobox" evidence="5">
    <location>
        <begin position="259"/>
        <end position="319"/>
    </location>
</feature>
<dbReference type="InterPro" id="IPR001356">
    <property type="entry name" value="HD"/>
</dbReference>
<keyword evidence="2 3" id="KW-0371">Homeobox</keyword>
<dbReference type="PROSITE" id="PS50071">
    <property type="entry name" value="HOMEOBOX_2"/>
    <property type="match status" value="1"/>
</dbReference>
<dbReference type="InterPro" id="IPR009057">
    <property type="entry name" value="Homeodomain-like_sf"/>
</dbReference>
<dbReference type="Pfam" id="PF00046">
    <property type="entry name" value="Homeodomain"/>
    <property type="match status" value="1"/>
</dbReference>
<keyword evidence="2 3" id="KW-0539">Nucleus</keyword>